<organism evidence="8 9">
    <name type="scientific">Campylobacter suis</name>
    <dbReference type="NCBI Taxonomy" id="2790657"/>
    <lineage>
        <taxon>Bacteria</taxon>
        <taxon>Pseudomonadati</taxon>
        <taxon>Campylobacterota</taxon>
        <taxon>Epsilonproteobacteria</taxon>
        <taxon>Campylobacterales</taxon>
        <taxon>Campylobacteraceae</taxon>
        <taxon>Campylobacter</taxon>
    </lineage>
</organism>
<dbReference type="InterPro" id="IPR053376">
    <property type="entry name" value="Serine_acetyltransferase"/>
</dbReference>
<protein>
    <recommendedName>
        <fullName evidence="7">Serine acetyltransferase</fullName>
        <ecNumber evidence="7">2.3.1.30</ecNumber>
    </recommendedName>
</protein>
<sequence>MKILDRVKEAVRVVREKDPSVQNCCTLAILINTPGIHALAFYRIAHKFYKSGHPFLARFISQMARFLTGIEIHPGAKIGKRFFIDHGMGVVIGETAEIGDDVMLYHGVTLGGTGKECGKRHPTVEDGVVIAAGAKVLGAITIGKGSKIGANSVVLKNVPSYATAVGIPARIVRLDGKLPPEPEYSI</sequence>
<dbReference type="PANTHER" id="PTHR42811">
    <property type="entry name" value="SERINE ACETYLTRANSFERASE"/>
    <property type="match status" value="1"/>
</dbReference>
<dbReference type="InterPro" id="IPR011004">
    <property type="entry name" value="Trimer_LpxA-like_sf"/>
</dbReference>
<evidence type="ECO:0000313" key="8">
    <source>
        <dbReference type="EMBL" id="CAD7287258.1"/>
    </source>
</evidence>
<proteinExistence type="inferred from homology"/>
<dbReference type="InterPro" id="IPR005881">
    <property type="entry name" value="Ser_O-AcTrfase"/>
</dbReference>
<comment type="catalytic activity">
    <reaction evidence="6 7">
        <text>L-serine + acetyl-CoA = O-acetyl-L-serine + CoA</text>
        <dbReference type="Rhea" id="RHEA:24560"/>
        <dbReference type="ChEBI" id="CHEBI:33384"/>
        <dbReference type="ChEBI" id="CHEBI:57287"/>
        <dbReference type="ChEBI" id="CHEBI:57288"/>
        <dbReference type="ChEBI" id="CHEBI:58340"/>
        <dbReference type="EC" id="2.3.1.30"/>
    </reaction>
</comment>
<dbReference type="PIRSF" id="PIRSF000441">
    <property type="entry name" value="CysE"/>
    <property type="match status" value="1"/>
</dbReference>
<evidence type="ECO:0000313" key="9">
    <source>
        <dbReference type="Proteomes" id="UP000789359"/>
    </source>
</evidence>
<dbReference type="InterPro" id="IPR045304">
    <property type="entry name" value="LbH_SAT"/>
</dbReference>
<evidence type="ECO:0000256" key="2">
    <source>
        <dbReference type="ARBA" id="ARBA00022605"/>
    </source>
</evidence>
<keyword evidence="9" id="KW-1185">Reference proteome</keyword>
<dbReference type="Proteomes" id="UP000789359">
    <property type="component" value="Unassembled WGS sequence"/>
</dbReference>
<keyword evidence="2" id="KW-0028">Amino-acid biosynthesis</keyword>
<comment type="similarity">
    <text evidence="1 7">Belongs to the transferase hexapeptide repeat family.</text>
</comment>
<evidence type="ECO:0000256" key="4">
    <source>
        <dbReference type="ARBA" id="ARBA00022737"/>
    </source>
</evidence>
<evidence type="ECO:0000256" key="6">
    <source>
        <dbReference type="ARBA" id="ARBA00049486"/>
    </source>
</evidence>
<dbReference type="EC" id="2.3.1.30" evidence="7"/>
<evidence type="ECO:0000256" key="7">
    <source>
        <dbReference type="PIRNR" id="PIRNR000441"/>
    </source>
</evidence>
<dbReference type="NCBIfam" id="NF041874">
    <property type="entry name" value="EPS_EpsC"/>
    <property type="match status" value="1"/>
</dbReference>
<evidence type="ECO:0000256" key="5">
    <source>
        <dbReference type="ARBA" id="ARBA00023315"/>
    </source>
</evidence>
<dbReference type="Pfam" id="PF00132">
    <property type="entry name" value="Hexapep"/>
    <property type="match status" value="1"/>
</dbReference>
<dbReference type="InterPro" id="IPR042122">
    <property type="entry name" value="Ser_AcTrfase_N_sf"/>
</dbReference>
<accession>A0ABN7K7A4</accession>
<dbReference type="SUPFAM" id="SSF51161">
    <property type="entry name" value="Trimeric LpxA-like enzymes"/>
    <property type="match status" value="1"/>
</dbReference>
<keyword evidence="4" id="KW-0677">Repeat</keyword>
<keyword evidence="5 7" id="KW-0012">Acyltransferase</keyword>
<name>A0ABN7K7A4_9BACT</name>
<dbReference type="Gene3D" id="2.160.10.10">
    <property type="entry name" value="Hexapeptide repeat proteins"/>
    <property type="match status" value="1"/>
</dbReference>
<dbReference type="EMBL" id="CAJHOE010000001">
    <property type="protein sequence ID" value="CAD7287258.1"/>
    <property type="molecule type" value="Genomic_DNA"/>
</dbReference>
<dbReference type="Gene3D" id="1.10.3130.10">
    <property type="entry name" value="serine acetyltransferase, domain 1"/>
    <property type="match status" value="1"/>
</dbReference>
<evidence type="ECO:0000256" key="1">
    <source>
        <dbReference type="ARBA" id="ARBA00007274"/>
    </source>
</evidence>
<reference evidence="8 9" key="1">
    <citation type="submission" date="2020-11" db="EMBL/GenBank/DDBJ databases">
        <authorList>
            <person name="Peeters C."/>
        </authorList>
    </citation>
    <scope>NUCLEOTIDE SEQUENCE [LARGE SCALE GENOMIC DNA]</scope>
    <source>
        <strain evidence="8 9">LMG 8286</strain>
    </source>
</reference>
<gene>
    <name evidence="8" type="primary">cysE</name>
    <name evidence="8" type="ORF">LMG8286_00896</name>
</gene>
<dbReference type="InterPro" id="IPR001451">
    <property type="entry name" value="Hexapep"/>
</dbReference>
<dbReference type="PROSITE" id="PS00101">
    <property type="entry name" value="HEXAPEP_TRANSFERASES"/>
    <property type="match status" value="1"/>
</dbReference>
<dbReference type="CDD" id="cd03354">
    <property type="entry name" value="LbH_SAT"/>
    <property type="match status" value="1"/>
</dbReference>
<evidence type="ECO:0000256" key="3">
    <source>
        <dbReference type="ARBA" id="ARBA00022679"/>
    </source>
</evidence>
<keyword evidence="3 7" id="KW-0808">Transferase</keyword>
<comment type="caution">
    <text evidence="8">The sequence shown here is derived from an EMBL/GenBank/DDBJ whole genome shotgun (WGS) entry which is preliminary data.</text>
</comment>
<dbReference type="InterPro" id="IPR018357">
    <property type="entry name" value="Hexapep_transf_CS"/>
</dbReference>
<dbReference type="NCBIfam" id="TIGR01172">
    <property type="entry name" value="cysE"/>
    <property type="match status" value="1"/>
</dbReference>
<dbReference type="GO" id="GO:0009001">
    <property type="term" value="F:serine O-acetyltransferase activity"/>
    <property type="evidence" value="ECO:0007669"/>
    <property type="project" value="UniProtKB-EC"/>
</dbReference>